<sequence length="225" mass="24911">MSISTRAGVLCALMLSSAAGAYYLKPTVHMAGQTTLDLERMVPKQFGDWSYLPDARPILPDREVEARLKEVYDQVLARTYINGSGERVMLSIAYGGDQSRGMQIHKPETCYTSQGFQVKTIGDAVLRFKDTDIRTRQLLATSGPRSEPITYWIRLGDTTVYGGLGQTIRRLQMGFQGVIPDGTLVRVSTIDRDNDRAFQIQRAFSDALLQSVDATARNSLVGAIK</sequence>
<proteinExistence type="predicted"/>
<dbReference type="RefSeq" id="WP_144278064.1">
    <property type="nucleotide sequence ID" value="NZ_CP041730.1"/>
</dbReference>
<name>A0A516SEX5_9NEIS</name>
<feature type="domain" description="Methanolan biosynthesis EpsI" evidence="2">
    <location>
        <begin position="9"/>
        <end position="213"/>
    </location>
</feature>
<evidence type="ECO:0000256" key="1">
    <source>
        <dbReference type="SAM" id="SignalP"/>
    </source>
</evidence>
<evidence type="ECO:0000313" key="4">
    <source>
        <dbReference type="Proteomes" id="UP000317550"/>
    </source>
</evidence>
<protein>
    <submittedName>
        <fullName evidence="3">EpsI family protein</fullName>
    </submittedName>
</protein>
<dbReference type="AlphaFoldDB" id="A0A516SEX5"/>
<feature type="chain" id="PRO_5028198710" evidence="1">
    <location>
        <begin position="22"/>
        <end position="225"/>
    </location>
</feature>
<dbReference type="Pfam" id="PF11984">
    <property type="entry name" value="DUF3485"/>
    <property type="match status" value="1"/>
</dbReference>
<accession>A0A516SEX5</accession>
<dbReference type="OrthoDB" id="8583485at2"/>
<evidence type="ECO:0000313" key="3">
    <source>
        <dbReference type="EMBL" id="QDQ26670.1"/>
    </source>
</evidence>
<evidence type="ECO:0000259" key="2">
    <source>
        <dbReference type="Pfam" id="PF11984"/>
    </source>
</evidence>
<dbReference type="EMBL" id="CP041730">
    <property type="protein sequence ID" value="QDQ26670.1"/>
    <property type="molecule type" value="Genomic_DNA"/>
</dbReference>
<dbReference type="KEGG" id="cari:FNU76_10010"/>
<gene>
    <name evidence="3" type="primary">epsI</name>
    <name evidence="3" type="ORF">FNU76_10010</name>
</gene>
<organism evidence="3 4">
    <name type="scientific">Chitinimonas arctica</name>
    <dbReference type="NCBI Taxonomy" id="2594795"/>
    <lineage>
        <taxon>Bacteria</taxon>
        <taxon>Pseudomonadati</taxon>
        <taxon>Pseudomonadota</taxon>
        <taxon>Betaproteobacteria</taxon>
        <taxon>Neisseriales</taxon>
        <taxon>Chitinibacteraceae</taxon>
        <taxon>Chitinimonas</taxon>
    </lineage>
</organism>
<feature type="signal peptide" evidence="1">
    <location>
        <begin position="1"/>
        <end position="21"/>
    </location>
</feature>
<dbReference type="NCBIfam" id="TIGR02914">
    <property type="entry name" value="EpsI_fam"/>
    <property type="match status" value="1"/>
</dbReference>
<dbReference type="Proteomes" id="UP000317550">
    <property type="component" value="Chromosome"/>
</dbReference>
<dbReference type="NCBIfam" id="NF045609">
    <property type="entry name" value="EpsI_type_B"/>
    <property type="match status" value="1"/>
</dbReference>
<reference evidence="4" key="1">
    <citation type="submission" date="2019-07" db="EMBL/GenBank/DDBJ databases">
        <title>Chitinimonas sp. nov., isolated from Ny-Alesund, arctica soil.</title>
        <authorList>
            <person name="Xu Q."/>
            <person name="Peng F."/>
        </authorList>
    </citation>
    <scope>NUCLEOTIDE SEQUENCE [LARGE SCALE GENOMIC DNA]</scope>
    <source>
        <strain evidence="4">R3-44</strain>
    </source>
</reference>
<dbReference type="InterPro" id="IPR014263">
    <property type="entry name" value="Methanolan_biosynth_EpsI"/>
</dbReference>
<dbReference type="InterPro" id="IPR054653">
    <property type="entry name" value="EpsI_type_B_pred"/>
</dbReference>
<keyword evidence="4" id="KW-1185">Reference proteome</keyword>
<keyword evidence="1" id="KW-0732">Signal</keyword>